<reference evidence="3" key="1">
    <citation type="submission" date="2022-08" db="EMBL/GenBank/DDBJ databases">
        <title>Novel sulphate-reducing endosymbionts in the free-living metamonad Anaeramoeba.</title>
        <authorList>
            <person name="Jerlstrom-Hultqvist J."/>
            <person name="Cepicka I."/>
            <person name="Gallot-Lavallee L."/>
            <person name="Salas-Leiva D."/>
            <person name="Curtis B.A."/>
            <person name="Zahonova K."/>
            <person name="Pipaliya S."/>
            <person name="Dacks J."/>
            <person name="Roger A.J."/>
        </authorList>
    </citation>
    <scope>NUCLEOTIDE SEQUENCE</scope>
    <source>
        <strain evidence="3">Busselton2</strain>
    </source>
</reference>
<dbReference type="Proteomes" id="UP001146793">
    <property type="component" value="Unassembled WGS sequence"/>
</dbReference>
<evidence type="ECO:0000313" key="3">
    <source>
        <dbReference type="EMBL" id="KAJ3445526.1"/>
    </source>
</evidence>
<protein>
    <submittedName>
        <fullName evidence="3">Sit4 -associating protein-related</fullName>
    </submittedName>
</protein>
<dbReference type="GO" id="GO:0019888">
    <property type="term" value="F:protein phosphatase regulator activity"/>
    <property type="evidence" value="ECO:0007669"/>
    <property type="project" value="TreeGrafter"/>
</dbReference>
<dbReference type="EMBL" id="JANTQA010000023">
    <property type="protein sequence ID" value="KAJ3445526.1"/>
    <property type="molecule type" value="Genomic_DNA"/>
</dbReference>
<evidence type="ECO:0000256" key="2">
    <source>
        <dbReference type="ARBA" id="ARBA00023306"/>
    </source>
</evidence>
<evidence type="ECO:0000313" key="4">
    <source>
        <dbReference type="Proteomes" id="UP001146793"/>
    </source>
</evidence>
<gene>
    <name evidence="3" type="ORF">M0812_11403</name>
</gene>
<proteinExistence type="inferred from homology"/>
<comment type="similarity">
    <text evidence="1">Belongs to the SAPS family.</text>
</comment>
<comment type="caution">
    <text evidence="3">The sequence shown here is derived from an EMBL/GenBank/DDBJ whole genome shotgun (WGS) entry which is preliminary data.</text>
</comment>
<dbReference type="AlphaFoldDB" id="A0AAV7ZXJ9"/>
<dbReference type="GO" id="GO:0019903">
    <property type="term" value="F:protein phosphatase binding"/>
    <property type="evidence" value="ECO:0007669"/>
    <property type="project" value="InterPro"/>
</dbReference>
<dbReference type="PANTHER" id="PTHR12634">
    <property type="entry name" value="SIT4 YEAST -ASSOCIATING PROTEIN-RELATED"/>
    <property type="match status" value="1"/>
</dbReference>
<keyword evidence="2" id="KW-0131">Cell cycle</keyword>
<organism evidence="3 4">
    <name type="scientific">Anaeramoeba flamelloides</name>
    <dbReference type="NCBI Taxonomy" id="1746091"/>
    <lineage>
        <taxon>Eukaryota</taxon>
        <taxon>Metamonada</taxon>
        <taxon>Anaeramoebidae</taxon>
        <taxon>Anaeramoeba</taxon>
    </lineage>
</organism>
<evidence type="ECO:0000256" key="1">
    <source>
        <dbReference type="ARBA" id="ARBA00006180"/>
    </source>
</evidence>
<dbReference type="PANTHER" id="PTHR12634:SF8">
    <property type="entry name" value="FIERY MOUNTAIN, ISOFORM D"/>
    <property type="match status" value="1"/>
</dbReference>
<name>A0AAV7ZXJ9_9EUKA</name>
<accession>A0AAV7ZXJ9</accession>
<dbReference type="Pfam" id="PF04499">
    <property type="entry name" value="SAPS"/>
    <property type="match status" value="1"/>
</dbReference>
<sequence length="498" mass="58795">MSFWDLPFLSSTLTKLLESESFTIEDLFEDENFLDECQGIRIAQNEKLLKFLSKKDTIRQILQYLLVPPSKNITDKSVCIKYPFLANKIMQCKCDQIAEEISKNESLMDIIFSTLKQPKPLNTVYSSYFSQTISIQLQKRWDQTWKYFQEKNIIEELFNYADDTSVKDLLVSILIGFQDRELLEQIEMLIKKQQIVEKTIQSFNEDQTIKENKNKISTVRLPIINLLTGILENIQKNSEQDHQIYEIIIERIDELTQILFQEIDQLFENKWNSCLHNLITDLITGILKTRSEKYVEHLLKECKLPNKILTNINEYIFKETELQLKKNNNNTKYSLGLPQIFGYLVHLIIISNQIVKVCSHYTNLAIMIHEVEGWEEYVNNFLTEQNKLNNYTQTTKNKKKKIIGKSNEIFSQSFDRLSLNNSEDYTNLNSLGIYNKNDEKTILNNEDWYGNENYDEYKSDFIFEIPEKLDQEEDQAINYDPFEKNFGECDQYNGVGFF</sequence>
<dbReference type="InterPro" id="IPR007587">
    <property type="entry name" value="SAPS"/>
</dbReference>